<gene>
    <name evidence="1" type="ORF">IAC63_00130</name>
</gene>
<reference evidence="1" key="2">
    <citation type="journal article" date="2021" name="PeerJ">
        <title>Extensive microbial diversity within the chicken gut microbiome revealed by metagenomics and culture.</title>
        <authorList>
            <person name="Gilroy R."/>
            <person name="Ravi A."/>
            <person name="Getino M."/>
            <person name="Pursley I."/>
            <person name="Horton D.L."/>
            <person name="Alikhan N.F."/>
            <person name="Baker D."/>
            <person name="Gharbi K."/>
            <person name="Hall N."/>
            <person name="Watson M."/>
            <person name="Adriaenssens E.M."/>
            <person name="Foster-Nyarko E."/>
            <person name="Jarju S."/>
            <person name="Secka A."/>
            <person name="Antonio M."/>
            <person name="Oren A."/>
            <person name="Chaudhuri R.R."/>
            <person name="La Ragione R."/>
            <person name="Hildebrand F."/>
            <person name="Pallen M.J."/>
        </authorList>
    </citation>
    <scope>NUCLEOTIDE SEQUENCE</scope>
    <source>
        <strain evidence="1">CHK136-897</strain>
    </source>
</reference>
<protein>
    <submittedName>
        <fullName evidence="1">Uncharacterized protein</fullName>
    </submittedName>
</protein>
<proteinExistence type="predicted"/>
<organism evidence="1 2">
    <name type="scientific">Candidatus Enterousia avicola</name>
    <dbReference type="NCBI Taxonomy" id="2840787"/>
    <lineage>
        <taxon>Bacteria</taxon>
        <taxon>Pseudomonadati</taxon>
        <taxon>Pseudomonadota</taxon>
        <taxon>Alphaproteobacteria</taxon>
        <taxon>Candidatus Enterousia</taxon>
    </lineage>
</organism>
<dbReference type="EMBL" id="DVNO01000001">
    <property type="protein sequence ID" value="HIU65036.1"/>
    <property type="molecule type" value="Genomic_DNA"/>
</dbReference>
<dbReference type="Proteomes" id="UP000824142">
    <property type="component" value="Unassembled WGS sequence"/>
</dbReference>
<comment type="caution">
    <text evidence="1">The sequence shown here is derived from an EMBL/GenBank/DDBJ whole genome shotgun (WGS) entry which is preliminary data.</text>
</comment>
<dbReference type="AlphaFoldDB" id="A0A9D1MRA7"/>
<sequence>MKWQDCAPYIGENSVLTYKERYKTCTPYFGVPNVFYAIKNKVKGFDTLTEYLNESARIEFTYEQGRPVIAFYPNISQKFKAKKYTYERAMAYNYVMQLLKLLTLNPDEKISEENTPVVYVPLDTRDNYKKVKHLARYFAFENTAMLTRDKFKKIKRQKVR</sequence>
<name>A0A9D1MRA7_9PROT</name>
<reference evidence="1" key="1">
    <citation type="submission" date="2020-10" db="EMBL/GenBank/DDBJ databases">
        <authorList>
            <person name="Gilroy R."/>
        </authorList>
    </citation>
    <scope>NUCLEOTIDE SEQUENCE</scope>
    <source>
        <strain evidence="1">CHK136-897</strain>
    </source>
</reference>
<evidence type="ECO:0000313" key="1">
    <source>
        <dbReference type="EMBL" id="HIU65036.1"/>
    </source>
</evidence>
<evidence type="ECO:0000313" key="2">
    <source>
        <dbReference type="Proteomes" id="UP000824142"/>
    </source>
</evidence>
<accession>A0A9D1MRA7</accession>